<feature type="compositionally biased region" description="Basic and acidic residues" evidence="19">
    <location>
        <begin position="685"/>
        <end position="701"/>
    </location>
</feature>
<evidence type="ECO:0000256" key="13">
    <source>
        <dbReference type="ARBA" id="ARBA00023159"/>
    </source>
</evidence>
<feature type="region of interest" description="Disordered" evidence="19">
    <location>
        <begin position="805"/>
        <end position="836"/>
    </location>
</feature>
<evidence type="ECO:0000256" key="2">
    <source>
        <dbReference type="ARBA" id="ARBA00004629"/>
    </source>
</evidence>
<evidence type="ECO:0000256" key="11">
    <source>
        <dbReference type="ARBA" id="ARBA00023015"/>
    </source>
</evidence>
<feature type="compositionally biased region" description="Low complexity" evidence="19">
    <location>
        <begin position="1117"/>
        <end position="1127"/>
    </location>
</feature>
<dbReference type="GO" id="GO:0016604">
    <property type="term" value="C:nuclear body"/>
    <property type="evidence" value="ECO:0007669"/>
    <property type="project" value="UniProtKB-ARBA"/>
</dbReference>
<evidence type="ECO:0000256" key="1">
    <source>
        <dbReference type="ARBA" id="ARBA00004123"/>
    </source>
</evidence>
<evidence type="ECO:0000256" key="9">
    <source>
        <dbReference type="ARBA" id="ARBA00022838"/>
    </source>
</evidence>
<feature type="domain" description="BRCT" evidence="20">
    <location>
        <begin position="2139"/>
        <end position="2239"/>
    </location>
</feature>
<feature type="compositionally biased region" description="Basic and acidic residues" evidence="19">
    <location>
        <begin position="75"/>
        <end position="88"/>
    </location>
</feature>
<dbReference type="GO" id="GO:2000042">
    <property type="term" value="P:negative regulation of double-strand break repair via homologous recombination"/>
    <property type="evidence" value="ECO:0007669"/>
    <property type="project" value="UniProtKB-ARBA"/>
</dbReference>
<feature type="region of interest" description="Disordered" evidence="19">
    <location>
        <begin position="1290"/>
        <end position="1313"/>
    </location>
</feature>
<feature type="compositionally biased region" description="Basic and acidic residues" evidence="19">
    <location>
        <begin position="193"/>
        <end position="226"/>
    </location>
</feature>
<keyword evidence="8" id="KW-0227">DNA damage</keyword>
<feature type="region of interest" description="Disordered" evidence="19">
    <location>
        <begin position="590"/>
        <end position="647"/>
    </location>
</feature>
<dbReference type="RefSeq" id="XP_033775966.1">
    <property type="nucleotide sequence ID" value="XM_033920075.1"/>
</dbReference>
<dbReference type="GO" id="GO:0140005">
    <property type="term" value="F:histone H4K20me2 reader activity"/>
    <property type="evidence" value="ECO:0007669"/>
    <property type="project" value="UniProtKB-ARBA"/>
</dbReference>
<reference evidence="22 23" key="1">
    <citation type="submission" date="2025-04" db="UniProtKB">
        <authorList>
            <consortium name="RefSeq"/>
        </authorList>
    </citation>
    <scope>IDENTIFICATION</scope>
</reference>
<feature type="compositionally biased region" description="Polar residues" evidence="19">
    <location>
        <begin position="1"/>
        <end position="17"/>
    </location>
</feature>
<dbReference type="GO" id="GO:0006303">
    <property type="term" value="P:double-strand break repair via nonhomologous end joining"/>
    <property type="evidence" value="ECO:0007669"/>
    <property type="project" value="UniProtKB-ARBA"/>
</dbReference>
<feature type="compositionally biased region" description="Basic and acidic residues" evidence="19">
    <location>
        <begin position="372"/>
        <end position="383"/>
    </location>
</feature>
<dbReference type="Pfam" id="PF09038">
    <property type="entry name" value="53-BP1_Tudor"/>
    <property type="match status" value="1"/>
</dbReference>
<feature type="compositionally biased region" description="Acidic residues" evidence="19">
    <location>
        <begin position="638"/>
        <end position="647"/>
    </location>
</feature>
<keyword evidence="15" id="KW-0234">DNA repair</keyword>
<evidence type="ECO:0000256" key="14">
    <source>
        <dbReference type="ARBA" id="ARBA00023163"/>
    </source>
</evidence>
<evidence type="ECO:0000256" key="4">
    <source>
        <dbReference type="ARBA" id="ARBA00022481"/>
    </source>
</evidence>
<dbReference type="Pfam" id="PF18428">
    <property type="entry name" value="BRCT_3"/>
    <property type="match status" value="1"/>
</dbReference>
<dbReference type="RefSeq" id="XP_033775965.1">
    <property type="nucleotide sequence ID" value="XM_033920074.1"/>
</dbReference>
<evidence type="ECO:0000313" key="24">
    <source>
        <dbReference type="RefSeq" id="XP_033775966.1"/>
    </source>
</evidence>
<keyword evidence="7" id="KW-0677">Repeat</keyword>
<evidence type="ECO:0000256" key="6">
    <source>
        <dbReference type="ARBA" id="ARBA00022553"/>
    </source>
</evidence>
<dbReference type="InterPro" id="IPR047252">
    <property type="entry name" value="TP53BP1-like"/>
</dbReference>
<feature type="region of interest" description="Disordered" evidence="19">
    <location>
        <begin position="1449"/>
        <end position="1491"/>
    </location>
</feature>
<dbReference type="InterPro" id="IPR036420">
    <property type="entry name" value="BRCT_dom_sf"/>
</dbReference>
<feature type="compositionally biased region" description="Low complexity" evidence="19">
    <location>
        <begin position="1572"/>
        <end position="1593"/>
    </location>
</feature>
<sequence length="2247" mass="245526">MDPSGSQLDPDFSQQDTPCLIVEDSQPESAITEDDTERAKFGLLARHISQLQAGVESPVLKPLSNPQSSNALTGGREEDSRVFTEPLKENQTTDPMETSPPSDANGCLSQVIDRLPCLSGKTSDFAKEEEEKENDATNTTHSHLVEDSGTSQLAFGALELSQSQNLEDHSSLNKDSVGEQARSMCDNSNAFGARREDSKDLNTDRDEASSARESCTLHHPGDKAKGVEFTPALPRTPTEQDKARKEVSLQGLLPPDQVSPGRDPEESEIVSSQEDMFGQNNTKGSDDSVTVSKVESHSSLTLTPADSLRVLHLSGQTSLIPESPPQSSSVVVACSPDVFQSTPIMVPCSPTEQEEGPEEGSEPMDTSAPSEDADHIKEKQREEEPMETDNLPLNAGSQAFPQASTPVCQNAPAFIPASFHVPSQPEFSHDMFVPTPSMEESSNKEEKAVDLECISTSSASSKAAKIQNETSSLHHRQTLVAGDSCKHQLSVNEHNESLVETEERNAQKANDNEATQIEEMEQTRETLETEQNSTANQSLNLRLTEDSESLSYEKPTTPKDAVSAYRVASHSVPDVCIDLTSDSEKQAVLTSSLHSVSSPSILDPDISKDVEQNPPVKNLLEEGSSVEEVPETPCEKEEGAEEGQADEKLMEEDANLHLSLSQTESQGVFLSVSQAPEDMEVDSETSAKDASKNKLPEKNQGAEDAGSPSVILKTNGENIPKETSLDDMPKLTSIHGQPILVESVENPLSTNAQNMTETDFRNETRAKTHLETSKGQRDGEGKCHLMLVPTIQDLQLPHAKQMNDLQDSLEGKEKQAVDDRLVTSEESEQQNEAPEPLQENLLEHQQQEGPLPLERAPDVLEMCQENQQHSPFIENMDDVPMPCLENQKHLLPVENVVSVSCQETQQYPGHLDKLDMEKKQDQSLVPEEKPLMLQENQKNNVPDLSMPQMKQQHLISTETLMKESSDASKENQQHHLPTGEILDVLGEPKEEEKQQQGVCAEGTTDVSVISQENKQKKDVLGTPLGNAEILDVMPVSPHENEQMPQTSAEVNNLLVTPQESKWVHQVSLGGANDVPVISQENQYQASLKGEDDMQAKAEEIEPLGMEAQSQDRATDQSSSRSLCESSSEMPFHFTLPKEGDIIQPLAGVTPPLINQLKLAPRRHSTPIMTGDCPKSSLASSDVSAETTMAPSDVTVESAMATSDVSDESGKIDSGVAPEANGKLYLRMKLVTPVHEESDESSQFSLEKPEATEKKNETAAFAETVASIPKTQSVFSRICEVRREEEARGYDLPTTPVRGDVLHFPGTQEDQEDLGEDHRAWQRQQRLKQISRGQIMTTQPTPEENLEQVCPAEEEAMEVDDAQGQSEGNDRPEERPKSQEKIGKVSTEQMDTLWNMQLERNNKEVQTVKSLISTLPGISAATQTEKGADIQVEVGTSMASQEYGKQDASVQTEGESGRMQSGQKHVNIQGDDTDSLHSQGEDEFELRQPPPERLLHRHVRTVREVRTVVTRVITDVYYVDGAEVERKVVEETDEPVVECQEYENDVSPSQTAGSSLTSGDLADISSLSSKASSLQRTSSGASSGLSAVHSGSSSDRGRGNLHQKGKMTALEPGEFAIPSGRGPAGKLSPRRGASQPGSPNRPGGQAGMPACEEDGDAALGIRPGSKGSLTPRGRGRRGRPPYRGAGAREMALTAQAGFDDPSPAASTDEEPFTRITARPLDSGHQPDAGTPTLCRSNSPEIPLQIATSTLDNSDTSHGSSFVGLRVVAKWSSNGYFYSGTITQDVGGGKYKLLFDDGYECDVLGKDILLCDPIPLDTEVTALSEDEYFSAGVVKAHRKESEELFYCIEKEGQRKWYKRTAVILSLEQGNRLREQYGLGPYEPVTPLTKAADISLDNLVEGKRKRRGNLSPATTLTTSSSSSVSTPTRKVTESPRGVTNLLSGKRKIIISEDERSPSKRGRKSTTIKSSGMKAEEFVSPCESGDNAGDVTALEECHGPLPQSKTLFLGYAFLLTTATASDKLANRQKSHDGPAMSSEEEEEFVESMPYNKGYTESQLKAGGGYILEDFNEAQCKAAYKCFLIADQHCRTRKYFLCLASGIPCVSHVWVNDSCHANQLQNFRNYLLPAGYSFQEERILEWHDGQHPFQNLKFLVVSDQQQNFLDLWSEVLMTGGAASVKQHNSSAPHKDVALGVFDVLVADQSCPASVLKCAQALSLPMVSQEWVIQCLINGERVGYNQHPKYKHNYIAS</sequence>
<dbReference type="FunFam" id="3.40.50.10190:FF:000005">
    <property type="entry name" value="Tumor suppressor p53-binding protein 1"/>
    <property type="match status" value="1"/>
</dbReference>
<dbReference type="InterPro" id="IPR015125">
    <property type="entry name" value="53-BP1_Tudor"/>
</dbReference>
<name>A0A6P8NXT8_GEOSA</name>
<feature type="domain" description="BRCT" evidence="20">
    <location>
        <begin position="1999"/>
        <end position="2123"/>
    </location>
</feature>
<feature type="compositionally biased region" description="Polar residues" evidence="19">
    <location>
        <begin position="269"/>
        <end position="300"/>
    </location>
</feature>
<dbReference type="GO" id="GO:0045830">
    <property type="term" value="P:positive regulation of isotype switching"/>
    <property type="evidence" value="ECO:0007669"/>
    <property type="project" value="UniProtKB-ARBA"/>
</dbReference>
<dbReference type="Gene3D" id="3.40.50.10190">
    <property type="entry name" value="BRCT domain"/>
    <property type="match status" value="2"/>
</dbReference>
<dbReference type="PANTHER" id="PTHR15321:SF3">
    <property type="entry name" value="TP53-BINDING PROTEIN 1"/>
    <property type="match status" value="1"/>
</dbReference>
<feature type="compositionally biased region" description="Acidic residues" evidence="19">
    <location>
        <begin position="352"/>
        <end position="362"/>
    </location>
</feature>
<proteinExistence type="predicted"/>
<feature type="region of interest" description="Disordered" evidence="19">
    <location>
        <begin position="1357"/>
        <end position="1383"/>
    </location>
</feature>
<evidence type="ECO:0000256" key="3">
    <source>
        <dbReference type="ARBA" id="ARBA00022454"/>
    </source>
</evidence>
<dbReference type="CTD" id="7158"/>
<feature type="compositionally biased region" description="Polar residues" evidence="19">
    <location>
        <begin position="529"/>
        <end position="541"/>
    </location>
</feature>
<keyword evidence="4" id="KW-0488">Methylation</keyword>
<dbReference type="GO" id="GO:0045944">
    <property type="term" value="P:positive regulation of transcription by RNA polymerase II"/>
    <property type="evidence" value="ECO:0007669"/>
    <property type="project" value="TreeGrafter"/>
</dbReference>
<feature type="region of interest" description="Disordered" evidence="19">
    <location>
        <begin position="343"/>
        <end position="388"/>
    </location>
</feature>
<keyword evidence="13" id="KW-0010">Activator</keyword>
<dbReference type="SUPFAM" id="SSF63748">
    <property type="entry name" value="Tudor/PWWP/MBT"/>
    <property type="match status" value="2"/>
</dbReference>
<organism evidence="21 22">
    <name type="scientific">Geotrypetes seraphini</name>
    <name type="common">Gaboon caecilian</name>
    <name type="synonym">Caecilia seraphini</name>
    <dbReference type="NCBI Taxonomy" id="260995"/>
    <lineage>
        <taxon>Eukaryota</taxon>
        <taxon>Metazoa</taxon>
        <taxon>Chordata</taxon>
        <taxon>Craniata</taxon>
        <taxon>Vertebrata</taxon>
        <taxon>Euteleostomi</taxon>
        <taxon>Amphibia</taxon>
        <taxon>Gymnophiona</taxon>
        <taxon>Geotrypetes</taxon>
    </lineage>
</organism>
<evidence type="ECO:0000256" key="5">
    <source>
        <dbReference type="ARBA" id="ARBA00022499"/>
    </source>
</evidence>
<gene>
    <name evidence="22 23 24 25 26 27 28" type="primary">TP53BP1</name>
</gene>
<dbReference type="GO" id="GO:0003677">
    <property type="term" value="F:DNA binding"/>
    <property type="evidence" value="ECO:0007669"/>
    <property type="project" value="UniProtKB-KW"/>
</dbReference>
<evidence type="ECO:0000256" key="15">
    <source>
        <dbReference type="ARBA" id="ARBA00023204"/>
    </source>
</evidence>
<feature type="compositionally biased region" description="Basic and acidic residues" evidence="19">
    <location>
        <begin position="719"/>
        <end position="729"/>
    </location>
</feature>
<evidence type="ECO:0000259" key="20">
    <source>
        <dbReference type="PROSITE" id="PS50172"/>
    </source>
</evidence>
<feature type="region of interest" description="Disordered" evidence="19">
    <location>
        <begin position="1900"/>
        <end position="1978"/>
    </location>
</feature>
<keyword evidence="5" id="KW-1017">Isopeptide bond</keyword>
<keyword evidence="17" id="KW-0137">Centromere</keyword>
<evidence type="ECO:0000256" key="7">
    <source>
        <dbReference type="ARBA" id="ARBA00022737"/>
    </source>
</evidence>
<evidence type="ECO:0000256" key="19">
    <source>
        <dbReference type="SAM" id="MobiDB-lite"/>
    </source>
</evidence>
<feature type="compositionally biased region" description="Polar residues" evidence="19">
    <location>
        <begin position="89"/>
        <end position="102"/>
    </location>
</feature>
<feature type="compositionally biased region" description="Low complexity" evidence="19">
    <location>
        <begin position="591"/>
        <end position="600"/>
    </location>
</feature>
<feature type="compositionally biased region" description="Polar residues" evidence="19">
    <location>
        <begin position="136"/>
        <end position="153"/>
    </location>
</feature>
<keyword evidence="10" id="KW-0832">Ubl conjugation</keyword>
<feature type="region of interest" description="Disordered" evidence="19">
    <location>
        <begin position="1"/>
        <end position="34"/>
    </location>
</feature>
<dbReference type="InterPro" id="IPR014722">
    <property type="entry name" value="Rib_uL2_dom2"/>
</dbReference>
<dbReference type="GO" id="GO:0000776">
    <property type="term" value="C:kinetochore"/>
    <property type="evidence" value="ECO:0007669"/>
    <property type="project" value="UniProtKB-KW"/>
</dbReference>
<dbReference type="Proteomes" id="UP000515159">
    <property type="component" value="Chromosome 14"/>
</dbReference>
<feature type="region of interest" description="Disordered" evidence="19">
    <location>
        <begin position="2021"/>
        <end position="2042"/>
    </location>
</feature>
<dbReference type="GO" id="GO:0042393">
    <property type="term" value="F:histone binding"/>
    <property type="evidence" value="ECO:0007669"/>
    <property type="project" value="TreeGrafter"/>
</dbReference>
<evidence type="ECO:0000313" key="28">
    <source>
        <dbReference type="RefSeq" id="XP_033775970.1"/>
    </source>
</evidence>
<feature type="region of interest" description="Disordered" evidence="19">
    <location>
        <begin position="1715"/>
        <end position="1737"/>
    </location>
</feature>
<dbReference type="Gene3D" id="2.30.30.140">
    <property type="match status" value="1"/>
</dbReference>
<evidence type="ECO:0000256" key="10">
    <source>
        <dbReference type="ARBA" id="ARBA00022843"/>
    </source>
</evidence>
<dbReference type="InterPro" id="IPR001357">
    <property type="entry name" value="BRCT_dom"/>
</dbReference>
<keyword evidence="16" id="KW-0539">Nucleus</keyword>
<keyword evidence="6" id="KW-0597">Phosphoprotein</keyword>
<evidence type="ECO:0000256" key="18">
    <source>
        <dbReference type="ARBA" id="ARBA00073180"/>
    </source>
</evidence>
<dbReference type="PANTHER" id="PTHR15321">
    <property type="entry name" value="TUMOR SUPPRESSOR P53-BINDING PROTEIN 1"/>
    <property type="match status" value="1"/>
</dbReference>
<comment type="subcellular location">
    <subcellularLocation>
        <location evidence="2">Chromosome</location>
        <location evidence="2">Centromere</location>
        <location evidence="2">Kinetochore</location>
    </subcellularLocation>
    <subcellularLocation>
        <location evidence="1">Nucleus</location>
    </subcellularLocation>
</comment>
<keyword evidence="9" id="KW-0995">Kinetochore</keyword>
<feature type="region of interest" description="Disordered" evidence="19">
    <location>
        <begin position="675"/>
        <end position="730"/>
    </location>
</feature>
<evidence type="ECO:0000313" key="23">
    <source>
        <dbReference type="RefSeq" id="XP_033775965.1"/>
    </source>
</evidence>
<dbReference type="RefSeq" id="XP_033775964.1">
    <property type="nucleotide sequence ID" value="XM_033920073.1"/>
</dbReference>
<keyword evidence="12" id="KW-0238">DNA-binding</keyword>
<feature type="compositionally biased region" description="Low complexity" evidence="19">
    <location>
        <begin position="1907"/>
        <end position="1926"/>
    </location>
</feature>
<evidence type="ECO:0000313" key="27">
    <source>
        <dbReference type="RefSeq" id="XP_033775969.1"/>
    </source>
</evidence>
<dbReference type="CDD" id="cd17745">
    <property type="entry name" value="BRCT_p53bp1_rpt1"/>
    <property type="match status" value="1"/>
</dbReference>
<evidence type="ECO:0000313" key="21">
    <source>
        <dbReference type="Proteomes" id="UP000515159"/>
    </source>
</evidence>
<keyword evidence="14" id="KW-0804">Transcription</keyword>
<dbReference type="Gene3D" id="2.30.30.30">
    <property type="match status" value="1"/>
</dbReference>
<dbReference type="InterPro" id="IPR047249">
    <property type="entry name" value="BRCT_p53bp1-like_rpt1"/>
</dbReference>
<keyword evidence="3" id="KW-0158">Chromosome</keyword>
<evidence type="ECO:0000256" key="17">
    <source>
        <dbReference type="ARBA" id="ARBA00023328"/>
    </source>
</evidence>
<dbReference type="KEGG" id="gsh:117348238"/>
<dbReference type="FunFam" id="3.40.50.10190:FF:000003">
    <property type="entry name" value="Tumor suppressor p53-binding protein 1"/>
    <property type="match status" value="1"/>
</dbReference>
<feature type="compositionally biased region" description="Basic and acidic residues" evidence="19">
    <location>
        <begin position="238"/>
        <end position="247"/>
    </location>
</feature>
<dbReference type="RefSeq" id="XP_033775969.1">
    <property type="nucleotide sequence ID" value="XM_033920078.1"/>
</dbReference>
<dbReference type="GO" id="GO:0035861">
    <property type="term" value="C:site of double-strand break"/>
    <property type="evidence" value="ECO:0007669"/>
    <property type="project" value="UniProtKB-ARBA"/>
</dbReference>
<feature type="region of interest" description="Disordered" evidence="19">
    <location>
        <begin position="1104"/>
        <end position="1127"/>
    </location>
</feature>
<dbReference type="RefSeq" id="XP_033775967.1">
    <property type="nucleotide sequence ID" value="XM_033920076.1"/>
</dbReference>
<dbReference type="InterPro" id="IPR047250">
    <property type="entry name" value="BRCT_p53bp1-like_rpt2"/>
</dbReference>
<dbReference type="FunFam" id="2.30.30.140:FF:000021">
    <property type="entry name" value="Tumor suppressor p53-binding protein 1"/>
    <property type="match status" value="1"/>
</dbReference>
<keyword evidence="11" id="KW-0805">Transcription regulation</keyword>
<keyword evidence="21" id="KW-1185">Reference proteome</keyword>
<dbReference type="FunFam" id="2.30.30.30:FF:000019">
    <property type="entry name" value="Tumor suppressor p53-binding protein 1"/>
    <property type="match status" value="1"/>
</dbReference>
<dbReference type="CDD" id="cd17724">
    <property type="entry name" value="BRCT_p53bp1_rpt2"/>
    <property type="match status" value="1"/>
</dbReference>
<dbReference type="RefSeq" id="XP_033775968.1">
    <property type="nucleotide sequence ID" value="XM_033920077.1"/>
</dbReference>
<feature type="compositionally biased region" description="Polar residues" evidence="19">
    <location>
        <begin position="1449"/>
        <end position="1465"/>
    </location>
</feature>
<dbReference type="OrthoDB" id="129353at2759"/>
<evidence type="ECO:0000313" key="22">
    <source>
        <dbReference type="RefSeq" id="XP_033775964.1"/>
    </source>
</evidence>
<evidence type="ECO:0000256" key="16">
    <source>
        <dbReference type="ARBA" id="ARBA00023242"/>
    </source>
</evidence>
<evidence type="ECO:0000313" key="25">
    <source>
        <dbReference type="RefSeq" id="XP_033775967.1"/>
    </source>
</evidence>
<dbReference type="GeneID" id="117348238"/>
<dbReference type="PROSITE" id="PS50172">
    <property type="entry name" value="BRCT"/>
    <property type="match status" value="2"/>
</dbReference>
<feature type="region of interest" description="Disordered" evidence="19">
    <location>
        <begin position="1572"/>
        <end position="1683"/>
    </location>
</feature>
<evidence type="ECO:0000313" key="26">
    <source>
        <dbReference type="RefSeq" id="XP_033775968.1"/>
    </source>
</evidence>
<feature type="region of interest" description="Disordered" evidence="19">
    <location>
        <begin position="55"/>
        <end position="300"/>
    </location>
</feature>
<evidence type="ECO:0000256" key="12">
    <source>
        <dbReference type="ARBA" id="ARBA00023125"/>
    </source>
</evidence>
<feature type="region of interest" description="Disordered" evidence="19">
    <location>
        <begin position="484"/>
        <end position="561"/>
    </location>
</feature>
<dbReference type="SMART" id="SM00292">
    <property type="entry name" value="BRCT"/>
    <property type="match status" value="2"/>
</dbReference>
<feature type="compositionally biased region" description="Basic and acidic residues" evidence="19">
    <location>
        <begin position="493"/>
        <end position="506"/>
    </location>
</feature>
<feature type="compositionally biased region" description="Basic and acidic residues" evidence="19">
    <location>
        <begin position="809"/>
        <end position="823"/>
    </location>
</feature>
<dbReference type="CDD" id="cd20383">
    <property type="entry name" value="Tudor_53BP1"/>
    <property type="match status" value="1"/>
</dbReference>
<dbReference type="RefSeq" id="XP_033775970.1">
    <property type="nucleotide sequence ID" value="XM_033920079.1"/>
</dbReference>
<dbReference type="SUPFAM" id="SSF52113">
    <property type="entry name" value="BRCT domain"/>
    <property type="match status" value="2"/>
</dbReference>
<accession>A0A6P8NXT8</accession>
<feature type="compositionally biased region" description="Basic and acidic residues" evidence="19">
    <location>
        <begin position="1367"/>
        <end position="1382"/>
    </location>
</feature>
<evidence type="ECO:0000256" key="8">
    <source>
        <dbReference type="ARBA" id="ARBA00022763"/>
    </source>
</evidence>
<protein>
    <recommendedName>
        <fullName evidence="18">TP53-binding protein 1</fullName>
    </recommendedName>
</protein>
<dbReference type="GO" id="GO:0000077">
    <property type="term" value="P:DNA damage checkpoint signaling"/>
    <property type="evidence" value="ECO:0007669"/>
    <property type="project" value="TreeGrafter"/>
</dbReference>